<keyword evidence="2" id="KW-0732">Signal</keyword>
<dbReference type="InterPro" id="IPR017850">
    <property type="entry name" value="Alkaline_phosphatase_core_sf"/>
</dbReference>
<dbReference type="PANTHER" id="PTHR31956:SF8">
    <property type="entry name" value="ACID PHOSPHATASE PHOA (AFU_ORTHOLOGUE AFUA_1G03570)"/>
    <property type="match status" value="1"/>
</dbReference>
<evidence type="ECO:0000256" key="1">
    <source>
        <dbReference type="ARBA" id="ARBA00022801"/>
    </source>
</evidence>
<dbReference type="Pfam" id="PF04185">
    <property type="entry name" value="Phosphoesterase"/>
    <property type="match status" value="1"/>
</dbReference>
<evidence type="ECO:0000313" key="3">
    <source>
        <dbReference type="EMBL" id="KIY73976.1"/>
    </source>
</evidence>
<feature type="signal peptide" evidence="2">
    <location>
        <begin position="1"/>
        <end position="19"/>
    </location>
</feature>
<dbReference type="AlphaFoldDB" id="A0A0D7BWG1"/>
<reference evidence="3 4" key="1">
    <citation type="journal article" date="2015" name="Fungal Genet. Biol.">
        <title>Evolution of novel wood decay mechanisms in Agaricales revealed by the genome sequences of Fistulina hepatica and Cylindrobasidium torrendii.</title>
        <authorList>
            <person name="Floudas D."/>
            <person name="Held B.W."/>
            <person name="Riley R."/>
            <person name="Nagy L.G."/>
            <person name="Koehler G."/>
            <person name="Ransdell A.S."/>
            <person name="Younus H."/>
            <person name="Chow J."/>
            <person name="Chiniquy J."/>
            <person name="Lipzen A."/>
            <person name="Tritt A."/>
            <person name="Sun H."/>
            <person name="Haridas S."/>
            <person name="LaButti K."/>
            <person name="Ohm R.A."/>
            <person name="Kues U."/>
            <person name="Blanchette R.A."/>
            <person name="Grigoriev I.V."/>
            <person name="Minto R.E."/>
            <person name="Hibbett D.S."/>
        </authorList>
    </citation>
    <scope>NUCLEOTIDE SEQUENCE [LARGE SCALE GENOMIC DNA]</scope>
    <source>
        <strain evidence="3 4">FP15055 ss-10</strain>
    </source>
</reference>
<feature type="chain" id="PRO_5002317465" description="Acid phosphatase" evidence="2">
    <location>
        <begin position="20"/>
        <end position="421"/>
    </location>
</feature>
<organism evidence="3 4">
    <name type="scientific">Cylindrobasidium torrendii FP15055 ss-10</name>
    <dbReference type="NCBI Taxonomy" id="1314674"/>
    <lineage>
        <taxon>Eukaryota</taxon>
        <taxon>Fungi</taxon>
        <taxon>Dikarya</taxon>
        <taxon>Basidiomycota</taxon>
        <taxon>Agaricomycotina</taxon>
        <taxon>Agaricomycetes</taxon>
        <taxon>Agaricomycetidae</taxon>
        <taxon>Agaricales</taxon>
        <taxon>Marasmiineae</taxon>
        <taxon>Physalacriaceae</taxon>
        <taxon>Cylindrobasidium</taxon>
    </lineage>
</organism>
<gene>
    <name evidence="3" type="ORF">CYLTODRAFT_416625</name>
</gene>
<evidence type="ECO:0000256" key="2">
    <source>
        <dbReference type="SAM" id="SignalP"/>
    </source>
</evidence>
<accession>A0A0D7BWG1</accession>
<dbReference type="InterPro" id="IPR007312">
    <property type="entry name" value="Phosphoesterase"/>
</dbReference>
<keyword evidence="1" id="KW-0378">Hydrolase</keyword>
<evidence type="ECO:0000313" key="4">
    <source>
        <dbReference type="Proteomes" id="UP000054007"/>
    </source>
</evidence>
<protein>
    <recommendedName>
        <fullName evidence="5">Acid phosphatase</fullName>
    </recommendedName>
</protein>
<dbReference type="SUPFAM" id="SSF53649">
    <property type="entry name" value="Alkaline phosphatase-like"/>
    <property type="match status" value="1"/>
</dbReference>
<dbReference type="EMBL" id="KN880433">
    <property type="protein sequence ID" value="KIY73976.1"/>
    <property type="molecule type" value="Genomic_DNA"/>
</dbReference>
<dbReference type="Gene3D" id="3.40.720.10">
    <property type="entry name" value="Alkaline Phosphatase, subunit A"/>
    <property type="match status" value="1"/>
</dbReference>
<sequence>MLFPAIAIFVASATGVVEAATAIEWAAPGTGPLEQTANYVGFSNDTLDDYVDIVPGVVFDRFVQIWFENTDFNTAASTSTFAKLAEQGLTFTKYHAVTHPSEPNYVAGLGGYHWGMHDDAFYHVPRNISTIVDLLEDKNISWATYQENMPSVAYYGDGFESHNYNDPNEDDYPYYARKHNPHIIYDSVVSVPERAARIRNLNDFANDITNGSLPQWIWVTPNMVNDAHDTTIDFAASWLEYWLVPLLEDERFNNEKTLILVTFDETENYDIQNNIFSVVVGGALPSELKGTTDSTFYTHYSSLSTVQANWGLGSLGRQDTNKTMSNVFSFVADATGYSNKDVPEAEQPLLNLTEIYAGPLNAEIYIPFWAPDTSVEGAGGGKVFVSPELDTTVTIDKLPSPEKVEISPFELPSDTTTLPEY</sequence>
<proteinExistence type="predicted"/>
<keyword evidence="4" id="KW-1185">Reference proteome</keyword>
<dbReference type="GO" id="GO:0016788">
    <property type="term" value="F:hydrolase activity, acting on ester bonds"/>
    <property type="evidence" value="ECO:0007669"/>
    <property type="project" value="InterPro"/>
</dbReference>
<dbReference type="Proteomes" id="UP000054007">
    <property type="component" value="Unassembled WGS sequence"/>
</dbReference>
<evidence type="ECO:0008006" key="5">
    <source>
        <dbReference type="Google" id="ProtNLM"/>
    </source>
</evidence>
<dbReference type="PANTHER" id="PTHR31956">
    <property type="entry name" value="NON-SPECIFIC PHOSPHOLIPASE C4-RELATED"/>
    <property type="match status" value="1"/>
</dbReference>
<dbReference type="GO" id="GO:0009395">
    <property type="term" value="P:phospholipid catabolic process"/>
    <property type="evidence" value="ECO:0007669"/>
    <property type="project" value="TreeGrafter"/>
</dbReference>
<name>A0A0D7BWG1_9AGAR</name>
<dbReference type="OrthoDB" id="5135119at2759"/>
<dbReference type="STRING" id="1314674.A0A0D7BWG1"/>